<evidence type="ECO:0000256" key="2">
    <source>
        <dbReference type="ARBA" id="ARBA00022729"/>
    </source>
</evidence>
<dbReference type="GO" id="GO:0016020">
    <property type="term" value="C:membrane"/>
    <property type="evidence" value="ECO:0007669"/>
    <property type="project" value="UniProtKB-SubCell"/>
</dbReference>
<dbReference type="Proteomes" id="UP001610411">
    <property type="component" value="Unassembled WGS sequence"/>
</dbReference>
<keyword evidence="7" id="KW-1185">Reference proteome</keyword>
<dbReference type="AlphaFoldDB" id="A0ABD2DYL3"/>
<dbReference type="PANTHER" id="PTHR12080">
    <property type="entry name" value="SIGNALING LYMPHOCYTIC ACTIVATION MOLECULE"/>
    <property type="match status" value="1"/>
</dbReference>
<evidence type="ECO:0000256" key="5">
    <source>
        <dbReference type="SAM" id="Phobius"/>
    </source>
</evidence>
<keyword evidence="3 5" id="KW-0472">Membrane</keyword>
<dbReference type="InterPro" id="IPR013783">
    <property type="entry name" value="Ig-like_fold"/>
</dbReference>
<dbReference type="InterPro" id="IPR036179">
    <property type="entry name" value="Ig-like_dom_sf"/>
</dbReference>
<feature type="non-terminal residue" evidence="6">
    <location>
        <position position="215"/>
    </location>
</feature>
<reference evidence="6 7" key="1">
    <citation type="journal article" date="2024" name="G3 (Bethesda)">
        <title>A hybrid genome assembly of the endangered aye-aye (Daubentonia madagascariensis).</title>
        <authorList>
            <person name="Versoza C.J."/>
            <person name="Pfeifer S.P."/>
        </authorList>
    </citation>
    <scope>NUCLEOTIDE SEQUENCE [LARGE SCALE GENOMIC DNA]</scope>
    <source>
        <strain evidence="6">6821</strain>
    </source>
</reference>
<keyword evidence="4" id="KW-0325">Glycoprotein</keyword>
<evidence type="ECO:0000313" key="6">
    <source>
        <dbReference type="EMBL" id="KAL2771965.1"/>
    </source>
</evidence>
<dbReference type="InterPro" id="IPR015631">
    <property type="entry name" value="CD2/SLAM_rcpt"/>
</dbReference>
<accession>A0ABD2DYL3</accession>
<keyword evidence="5" id="KW-0812">Transmembrane</keyword>
<dbReference type="SUPFAM" id="SSF48726">
    <property type="entry name" value="Immunoglobulin"/>
    <property type="match status" value="1"/>
</dbReference>
<dbReference type="Gene3D" id="2.60.40.10">
    <property type="entry name" value="Immunoglobulins"/>
    <property type="match status" value="1"/>
</dbReference>
<dbReference type="EMBL" id="JBFSEQ010000007">
    <property type="protein sequence ID" value="KAL2771965.1"/>
    <property type="molecule type" value="Genomic_DNA"/>
</dbReference>
<comment type="subcellular location">
    <subcellularLocation>
        <location evidence="1">Membrane</location>
    </subcellularLocation>
</comment>
<evidence type="ECO:0000313" key="7">
    <source>
        <dbReference type="Proteomes" id="UP001610411"/>
    </source>
</evidence>
<feature type="non-terminal residue" evidence="6">
    <location>
        <position position="1"/>
    </location>
</feature>
<organism evidence="6 7">
    <name type="scientific">Daubentonia madagascariensis</name>
    <name type="common">Aye-aye</name>
    <name type="synonym">Sciurus madagascariensis</name>
    <dbReference type="NCBI Taxonomy" id="31869"/>
    <lineage>
        <taxon>Eukaryota</taxon>
        <taxon>Metazoa</taxon>
        <taxon>Chordata</taxon>
        <taxon>Craniata</taxon>
        <taxon>Vertebrata</taxon>
        <taxon>Euteleostomi</taxon>
        <taxon>Mammalia</taxon>
        <taxon>Eutheria</taxon>
        <taxon>Euarchontoglires</taxon>
        <taxon>Primates</taxon>
        <taxon>Strepsirrhini</taxon>
        <taxon>Chiromyiformes</taxon>
        <taxon>Daubentoniidae</taxon>
        <taxon>Daubentonia</taxon>
    </lineage>
</organism>
<evidence type="ECO:0000256" key="4">
    <source>
        <dbReference type="ARBA" id="ARBA00023180"/>
    </source>
</evidence>
<dbReference type="CDD" id="cd05775">
    <property type="entry name" value="IgV_CD2_like_N"/>
    <property type="match status" value="1"/>
</dbReference>
<sequence>SISCNSLPVYAAVNGSITFHPSSHMPFKEILWKKQKNKVVEWDSFEFKAFPPFVDRVQLDPLSGNLTIFNLTSSDEDEYEIESPSIKDTIKFSLYVIEPIPSLTLTCMLMGRNIVVHCEILEHYDSHPELIKYSWDCPSEQCKNISTPEMYFNMESDLSQKIQCIVSNTVSKSTSSMVLATCFPSPGLPRHRFFLFLSLPFAVVVILLLCMSPVG</sequence>
<name>A0ABD2DYL3_DAUMA</name>
<proteinExistence type="predicted"/>
<evidence type="ECO:0000256" key="3">
    <source>
        <dbReference type="ARBA" id="ARBA00023136"/>
    </source>
</evidence>
<dbReference type="PANTHER" id="PTHR12080:SF55">
    <property type="entry name" value="LYMPHOCYTE FUNCTION-ASSOCIATED ANTIGEN 3"/>
    <property type="match status" value="1"/>
</dbReference>
<keyword evidence="5" id="KW-1133">Transmembrane helix</keyword>
<keyword evidence="2" id="KW-0732">Signal</keyword>
<protein>
    <submittedName>
        <fullName evidence="6">Lymphocyte function-associated antigen 3 isoform 1</fullName>
    </submittedName>
</protein>
<feature type="transmembrane region" description="Helical" evidence="5">
    <location>
        <begin position="193"/>
        <end position="214"/>
    </location>
</feature>
<comment type="caution">
    <text evidence="6">The sequence shown here is derived from an EMBL/GenBank/DDBJ whole genome shotgun (WGS) entry which is preliminary data.</text>
</comment>
<gene>
    <name evidence="6" type="ORF">WCI35_020131</name>
</gene>
<evidence type="ECO:0000256" key="1">
    <source>
        <dbReference type="ARBA" id="ARBA00004370"/>
    </source>
</evidence>